<evidence type="ECO:0000256" key="1">
    <source>
        <dbReference type="SAM" id="MobiDB-lite"/>
    </source>
</evidence>
<comment type="caution">
    <text evidence="2">The sequence shown here is derived from an EMBL/GenBank/DDBJ whole genome shotgun (WGS) entry which is preliminary data.</text>
</comment>
<dbReference type="EMBL" id="JAIWYP010000013">
    <property type="protein sequence ID" value="KAH3722006.1"/>
    <property type="molecule type" value="Genomic_DNA"/>
</dbReference>
<proteinExistence type="predicted"/>
<sequence length="179" mass="20517">MCIILLQARVLNSPPIYVNFINTCTLTGKHSITNIIGMLMNGLPAELFMALSLKMHSKRETESSTINRGKSKLKKPNASNETPIKVPFQAQEEIKKLRLFRQQSGQTWANEQPSIMKLKLFYGAEKWRTTVTTMKKIQVIINTCLLMIIEIRLKEHVATEELWRTKQLKRTIFSNIGDG</sequence>
<evidence type="ECO:0000313" key="3">
    <source>
        <dbReference type="Proteomes" id="UP000828390"/>
    </source>
</evidence>
<dbReference type="Proteomes" id="UP000828390">
    <property type="component" value="Unassembled WGS sequence"/>
</dbReference>
<gene>
    <name evidence="2" type="ORF">DPMN_064955</name>
</gene>
<organism evidence="2 3">
    <name type="scientific">Dreissena polymorpha</name>
    <name type="common">Zebra mussel</name>
    <name type="synonym">Mytilus polymorpha</name>
    <dbReference type="NCBI Taxonomy" id="45954"/>
    <lineage>
        <taxon>Eukaryota</taxon>
        <taxon>Metazoa</taxon>
        <taxon>Spiralia</taxon>
        <taxon>Lophotrochozoa</taxon>
        <taxon>Mollusca</taxon>
        <taxon>Bivalvia</taxon>
        <taxon>Autobranchia</taxon>
        <taxon>Heteroconchia</taxon>
        <taxon>Euheterodonta</taxon>
        <taxon>Imparidentia</taxon>
        <taxon>Neoheterodontei</taxon>
        <taxon>Myida</taxon>
        <taxon>Dreissenoidea</taxon>
        <taxon>Dreissenidae</taxon>
        <taxon>Dreissena</taxon>
    </lineage>
</organism>
<protein>
    <submittedName>
        <fullName evidence="2">Uncharacterized protein</fullName>
    </submittedName>
</protein>
<reference evidence="2" key="1">
    <citation type="journal article" date="2019" name="bioRxiv">
        <title>The Genome of the Zebra Mussel, Dreissena polymorpha: A Resource for Invasive Species Research.</title>
        <authorList>
            <person name="McCartney M.A."/>
            <person name="Auch B."/>
            <person name="Kono T."/>
            <person name="Mallez S."/>
            <person name="Zhang Y."/>
            <person name="Obille A."/>
            <person name="Becker A."/>
            <person name="Abrahante J.E."/>
            <person name="Garbe J."/>
            <person name="Badalamenti J.P."/>
            <person name="Herman A."/>
            <person name="Mangelson H."/>
            <person name="Liachko I."/>
            <person name="Sullivan S."/>
            <person name="Sone E.D."/>
            <person name="Koren S."/>
            <person name="Silverstein K.A.T."/>
            <person name="Beckman K.B."/>
            <person name="Gohl D.M."/>
        </authorList>
    </citation>
    <scope>NUCLEOTIDE SEQUENCE</scope>
    <source>
        <strain evidence="2">Duluth1</strain>
        <tissue evidence="2">Whole animal</tissue>
    </source>
</reference>
<accession>A0A9D4CD71</accession>
<reference evidence="2" key="2">
    <citation type="submission" date="2020-11" db="EMBL/GenBank/DDBJ databases">
        <authorList>
            <person name="McCartney M.A."/>
            <person name="Auch B."/>
            <person name="Kono T."/>
            <person name="Mallez S."/>
            <person name="Becker A."/>
            <person name="Gohl D.M."/>
            <person name="Silverstein K.A.T."/>
            <person name="Koren S."/>
            <person name="Bechman K.B."/>
            <person name="Herman A."/>
            <person name="Abrahante J.E."/>
            <person name="Garbe J."/>
        </authorList>
    </citation>
    <scope>NUCLEOTIDE SEQUENCE</scope>
    <source>
        <strain evidence="2">Duluth1</strain>
        <tissue evidence="2">Whole animal</tissue>
    </source>
</reference>
<dbReference type="AlphaFoldDB" id="A0A9D4CD71"/>
<keyword evidence="3" id="KW-1185">Reference proteome</keyword>
<evidence type="ECO:0000313" key="2">
    <source>
        <dbReference type="EMBL" id="KAH3722006.1"/>
    </source>
</evidence>
<feature type="region of interest" description="Disordered" evidence="1">
    <location>
        <begin position="59"/>
        <end position="78"/>
    </location>
</feature>
<name>A0A9D4CD71_DREPO</name>